<proteinExistence type="predicted"/>
<keyword evidence="2" id="KW-0732">Signal</keyword>
<accession>A0A7V5CU46</accession>
<evidence type="ECO:0000256" key="5">
    <source>
        <dbReference type="ARBA" id="ARBA00023027"/>
    </source>
</evidence>
<dbReference type="SUPFAM" id="SSF51905">
    <property type="entry name" value="FAD/NAD(P)-binding domain"/>
    <property type="match status" value="1"/>
</dbReference>
<protein>
    <submittedName>
        <fullName evidence="7">NAD(P)/FAD-dependent oxidoreductase</fullName>
    </submittedName>
</protein>
<feature type="transmembrane region" description="Helical" evidence="6">
    <location>
        <begin position="498"/>
        <end position="518"/>
    </location>
</feature>
<sequence>MATGTPYKTAQLGEQWDAIVIGSGMGGLTTAVLLARHAGQRVLVLERHYTAGGCTHTFHRPGFEWDIGLHYIGQMHRSEAVRRAFDHVTGRAVQWNAMPAVYDRVSIAGQRYDFPAGAENLRARLVEWFPAEVRAIDLYLKAVENSNHSSMYYYAEKALPPWLSPFMGRSLRGAHLHWASKTTRQMLEGFHASPELIGVLTAQWGDYGLPPAQSSFAVHATIVGHYLNGAAYPVGGASVIAAAMAPIIEQAGGAVVIDAAVESIVCERGRAVGVRMADGREFRARHIVSDAGARTTLDRLLPADLAVVQKLRARLQKLPPSCAHLSLYVGLSQDDMALETNPANLWVYPSFDHDSNAARFEQDLDAPLPLVYLSFPSAKDPDFARRHPGKSTMEAITLVPYAPFARWQDTHWKHRGDAYESLKAALAARLRAVLEEQVPTAQNHIEHAELSTPLSTRHFLNQSHGEIYGLAATPQRYKLRQLGARTPVRSLYLTGQDVATAGVAGALFGGVIAASVVLGKNLMTKVVRES</sequence>
<dbReference type="Pfam" id="PF13450">
    <property type="entry name" value="NAD_binding_8"/>
    <property type="match status" value="1"/>
</dbReference>
<keyword evidence="3" id="KW-0274">FAD</keyword>
<dbReference type="EMBL" id="DTKL01000079">
    <property type="protein sequence ID" value="HGY95521.1"/>
    <property type="molecule type" value="Genomic_DNA"/>
</dbReference>
<evidence type="ECO:0000256" key="1">
    <source>
        <dbReference type="ARBA" id="ARBA00022630"/>
    </source>
</evidence>
<keyword evidence="5" id="KW-0520">NAD</keyword>
<evidence type="ECO:0000256" key="4">
    <source>
        <dbReference type="ARBA" id="ARBA00022857"/>
    </source>
</evidence>
<organism evidence="7">
    <name type="scientific">Acidobacterium capsulatum</name>
    <dbReference type="NCBI Taxonomy" id="33075"/>
    <lineage>
        <taxon>Bacteria</taxon>
        <taxon>Pseudomonadati</taxon>
        <taxon>Acidobacteriota</taxon>
        <taxon>Terriglobia</taxon>
        <taxon>Terriglobales</taxon>
        <taxon>Acidobacteriaceae</taxon>
        <taxon>Acidobacterium</taxon>
    </lineage>
</organism>
<dbReference type="Gene3D" id="3.50.50.60">
    <property type="entry name" value="FAD/NAD(P)-binding domain"/>
    <property type="match status" value="2"/>
</dbReference>
<dbReference type="PANTHER" id="PTHR46091:SF3">
    <property type="entry name" value="AMINE OXIDASE DOMAIN-CONTAINING PROTEIN"/>
    <property type="match status" value="1"/>
</dbReference>
<keyword evidence="6" id="KW-0812">Transmembrane</keyword>
<keyword evidence="6" id="KW-1133">Transmembrane helix</keyword>
<name>A0A7V5CU46_9BACT</name>
<reference evidence="7" key="1">
    <citation type="journal article" date="2020" name="mSystems">
        <title>Genome- and Community-Level Interaction Insights into Carbon Utilization and Element Cycling Functions of Hydrothermarchaeota in Hydrothermal Sediment.</title>
        <authorList>
            <person name="Zhou Z."/>
            <person name="Liu Y."/>
            <person name="Xu W."/>
            <person name="Pan J."/>
            <person name="Luo Z.H."/>
            <person name="Li M."/>
        </authorList>
    </citation>
    <scope>NUCLEOTIDE SEQUENCE [LARGE SCALE GENOMIC DNA]</scope>
    <source>
        <strain evidence="7">SpSt-855</strain>
    </source>
</reference>
<evidence type="ECO:0000256" key="2">
    <source>
        <dbReference type="ARBA" id="ARBA00022729"/>
    </source>
</evidence>
<keyword evidence="1" id="KW-0285">Flavoprotein</keyword>
<dbReference type="AlphaFoldDB" id="A0A7V5CU46"/>
<evidence type="ECO:0000256" key="3">
    <source>
        <dbReference type="ARBA" id="ARBA00022827"/>
    </source>
</evidence>
<evidence type="ECO:0000256" key="6">
    <source>
        <dbReference type="SAM" id="Phobius"/>
    </source>
</evidence>
<evidence type="ECO:0000313" key="7">
    <source>
        <dbReference type="EMBL" id="HGY95521.1"/>
    </source>
</evidence>
<comment type="caution">
    <text evidence="7">The sequence shown here is derived from an EMBL/GenBank/DDBJ whole genome shotgun (WGS) entry which is preliminary data.</text>
</comment>
<dbReference type="InterPro" id="IPR036188">
    <property type="entry name" value="FAD/NAD-bd_sf"/>
</dbReference>
<keyword evidence="6" id="KW-0472">Membrane</keyword>
<dbReference type="PANTHER" id="PTHR46091">
    <property type="entry name" value="BLR7054 PROTEIN"/>
    <property type="match status" value="1"/>
</dbReference>
<gene>
    <name evidence="7" type="ORF">ENW50_12680</name>
</gene>
<dbReference type="InterPro" id="IPR052206">
    <property type="entry name" value="Retinol_saturase"/>
</dbReference>
<keyword evidence="4" id="KW-0521">NADP</keyword>